<accession>A0A8J2HBF7</accession>
<keyword evidence="2" id="KW-1185">Reference proteome</keyword>
<name>A0A8J2HBF7_COTCN</name>
<dbReference type="AlphaFoldDB" id="A0A8J2HBF7"/>
<sequence length="60" mass="7287">MLTYMSKNVHSTVFLCKHKFFRMQNLHVNLPKNMEFTFLTCLKLCYCSQLPIIINFYQTY</sequence>
<reference evidence="1" key="1">
    <citation type="submission" date="2021-04" db="EMBL/GenBank/DDBJ databases">
        <authorList>
            <person name="Chebbi M.A.C M."/>
        </authorList>
    </citation>
    <scope>NUCLEOTIDE SEQUENCE</scope>
</reference>
<dbReference type="EMBL" id="CAJNRD030001120">
    <property type="protein sequence ID" value="CAG5092110.1"/>
    <property type="molecule type" value="Genomic_DNA"/>
</dbReference>
<dbReference type="Proteomes" id="UP000786811">
    <property type="component" value="Unassembled WGS sequence"/>
</dbReference>
<organism evidence="1 2">
    <name type="scientific">Cotesia congregata</name>
    <name type="common">Parasitoid wasp</name>
    <name type="synonym">Apanteles congregatus</name>
    <dbReference type="NCBI Taxonomy" id="51543"/>
    <lineage>
        <taxon>Eukaryota</taxon>
        <taxon>Metazoa</taxon>
        <taxon>Ecdysozoa</taxon>
        <taxon>Arthropoda</taxon>
        <taxon>Hexapoda</taxon>
        <taxon>Insecta</taxon>
        <taxon>Pterygota</taxon>
        <taxon>Neoptera</taxon>
        <taxon>Endopterygota</taxon>
        <taxon>Hymenoptera</taxon>
        <taxon>Apocrita</taxon>
        <taxon>Ichneumonoidea</taxon>
        <taxon>Braconidae</taxon>
        <taxon>Microgastrinae</taxon>
        <taxon>Cotesia</taxon>
    </lineage>
</organism>
<protein>
    <submittedName>
        <fullName evidence="1">Uncharacterized protein</fullName>
    </submittedName>
</protein>
<comment type="caution">
    <text evidence="1">The sequence shown here is derived from an EMBL/GenBank/DDBJ whole genome shotgun (WGS) entry which is preliminary data.</text>
</comment>
<proteinExistence type="predicted"/>
<gene>
    <name evidence="1" type="ORF">HICCMSTLAB_LOCUS5921</name>
</gene>
<evidence type="ECO:0000313" key="1">
    <source>
        <dbReference type="EMBL" id="CAG5092110.1"/>
    </source>
</evidence>
<evidence type="ECO:0000313" key="2">
    <source>
        <dbReference type="Proteomes" id="UP000786811"/>
    </source>
</evidence>